<feature type="transmembrane region" description="Helical" evidence="7">
    <location>
        <begin position="227"/>
        <end position="251"/>
    </location>
</feature>
<dbReference type="Pfam" id="PF03188">
    <property type="entry name" value="Cytochrom_B561"/>
    <property type="match status" value="1"/>
</dbReference>
<evidence type="ECO:0000313" key="11">
    <source>
        <dbReference type="EMBL" id="RAO66702.1"/>
    </source>
</evidence>
<dbReference type="GeneID" id="63791931"/>
<keyword evidence="2" id="KW-0813">Transport</keyword>
<evidence type="ECO:0008006" key="13">
    <source>
        <dbReference type="Google" id="ProtNLM"/>
    </source>
</evidence>
<dbReference type="CDD" id="cd09630">
    <property type="entry name" value="CDH_like_cytochrome"/>
    <property type="match status" value="1"/>
</dbReference>
<keyword evidence="8" id="KW-0732">Signal</keyword>
<dbReference type="RefSeq" id="XP_040731219.1">
    <property type="nucleotide sequence ID" value="XM_040874891.1"/>
</dbReference>
<dbReference type="Gene3D" id="2.60.40.1210">
    <property type="entry name" value="Cellobiose dehydrogenase, cytochrome domain"/>
    <property type="match status" value="1"/>
</dbReference>
<dbReference type="EMBL" id="MIKG01000004">
    <property type="protein sequence ID" value="RAO66702.1"/>
    <property type="molecule type" value="Genomic_DNA"/>
</dbReference>
<dbReference type="CDD" id="cd08760">
    <property type="entry name" value="Cyt_b561_FRRS1_like"/>
    <property type="match status" value="1"/>
</dbReference>
<dbReference type="SUPFAM" id="SSF49344">
    <property type="entry name" value="CBD9-like"/>
    <property type="match status" value="1"/>
</dbReference>
<dbReference type="PANTHER" id="PTHR47797:SF1">
    <property type="entry name" value="CYTOCHROME B561 DOMAIN-CONTAINING PROTEIN-RELATED"/>
    <property type="match status" value="1"/>
</dbReference>
<dbReference type="OrthoDB" id="19261at2759"/>
<dbReference type="STRING" id="1196081.A0A364KT27"/>
<keyword evidence="4" id="KW-0249">Electron transport</keyword>
<organism evidence="11 12">
    <name type="scientific">Talaromyces amestolkiae</name>
    <dbReference type="NCBI Taxonomy" id="1196081"/>
    <lineage>
        <taxon>Eukaryota</taxon>
        <taxon>Fungi</taxon>
        <taxon>Dikarya</taxon>
        <taxon>Ascomycota</taxon>
        <taxon>Pezizomycotina</taxon>
        <taxon>Eurotiomycetes</taxon>
        <taxon>Eurotiomycetidae</taxon>
        <taxon>Eurotiales</taxon>
        <taxon>Trichocomaceae</taxon>
        <taxon>Talaromyces</taxon>
        <taxon>Talaromyces sect. Talaromyces</taxon>
    </lineage>
</organism>
<evidence type="ECO:0000259" key="9">
    <source>
        <dbReference type="SMART" id="SM00664"/>
    </source>
</evidence>
<dbReference type="Pfam" id="PF16010">
    <property type="entry name" value="CDH-cyt"/>
    <property type="match status" value="1"/>
</dbReference>
<dbReference type="PANTHER" id="PTHR47797">
    <property type="entry name" value="DEHYDROGENASE, PUTATIVE (AFU_ORTHOLOGUE AFUA_8G05805)-RELATED"/>
    <property type="match status" value="1"/>
</dbReference>
<dbReference type="SMART" id="SM00665">
    <property type="entry name" value="B561"/>
    <property type="match status" value="1"/>
</dbReference>
<feature type="signal peptide" evidence="8">
    <location>
        <begin position="1"/>
        <end position="23"/>
    </location>
</feature>
<feature type="transmembrane region" description="Helical" evidence="7">
    <location>
        <begin position="295"/>
        <end position="313"/>
    </location>
</feature>
<keyword evidence="6 7" id="KW-0472">Membrane</keyword>
<feature type="chain" id="PRO_5016587037" description="DOMON domain-containing protein" evidence="8">
    <location>
        <begin position="24"/>
        <end position="396"/>
    </location>
</feature>
<keyword evidence="12" id="KW-1185">Reference proteome</keyword>
<reference evidence="11 12" key="1">
    <citation type="journal article" date="2017" name="Biotechnol. Biofuels">
        <title>Differential beta-glucosidase expression as a function of carbon source availability in Talaromyces amestolkiae: a genomic and proteomic approach.</title>
        <authorList>
            <person name="de Eugenio L.I."/>
            <person name="Mendez-Liter J.A."/>
            <person name="Nieto-Dominguez M."/>
            <person name="Alonso L."/>
            <person name="Gil-Munoz J."/>
            <person name="Barriuso J."/>
            <person name="Prieto A."/>
            <person name="Martinez M.J."/>
        </authorList>
    </citation>
    <scope>NUCLEOTIDE SEQUENCE [LARGE SCALE GENOMIC DNA]</scope>
    <source>
        <strain evidence="11 12">CIB</strain>
    </source>
</reference>
<dbReference type="InterPro" id="IPR005018">
    <property type="entry name" value="DOMON_domain"/>
</dbReference>
<proteinExistence type="predicted"/>
<evidence type="ECO:0000256" key="3">
    <source>
        <dbReference type="ARBA" id="ARBA00022692"/>
    </source>
</evidence>
<feature type="transmembrane region" description="Helical" evidence="7">
    <location>
        <begin position="263"/>
        <end position="283"/>
    </location>
</feature>
<feature type="domain" description="DOMON" evidence="9">
    <location>
        <begin position="70"/>
        <end position="161"/>
    </location>
</feature>
<dbReference type="InterPro" id="IPR006593">
    <property type="entry name" value="Cyt_b561/ferric_Rdtase_TM"/>
</dbReference>
<evidence type="ECO:0000256" key="2">
    <source>
        <dbReference type="ARBA" id="ARBA00022448"/>
    </source>
</evidence>
<feature type="transmembrane region" description="Helical" evidence="7">
    <location>
        <begin position="334"/>
        <end position="354"/>
    </location>
</feature>
<evidence type="ECO:0000256" key="4">
    <source>
        <dbReference type="ARBA" id="ARBA00022982"/>
    </source>
</evidence>
<feature type="domain" description="Cytochrome b561" evidence="10">
    <location>
        <begin position="228"/>
        <end position="350"/>
    </location>
</feature>
<dbReference type="AlphaFoldDB" id="A0A364KT27"/>
<evidence type="ECO:0000313" key="12">
    <source>
        <dbReference type="Proteomes" id="UP000249363"/>
    </source>
</evidence>
<evidence type="ECO:0000256" key="5">
    <source>
        <dbReference type="ARBA" id="ARBA00022989"/>
    </source>
</evidence>
<evidence type="ECO:0000256" key="6">
    <source>
        <dbReference type="ARBA" id="ARBA00023136"/>
    </source>
</evidence>
<comment type="subcellular location">
    <subcellularLocation>
        <location evidence="1">Membrane</location>
    </subcellularLocation>
</comment>
<dbReference type="Gene3D" id="1.20.120.1770">
    <property type="match status" value="1"/>
</dbReference>
<evidence type="ECO:0000259" key="10">
    <source>
        <dbReference type="SMART" id="SM00665"/>
    </source>
</evidence>
<evidence type="ECO:0000256" key="8">
    <source>
        <dbReference type="SAM" id="SignalP"/>
    </source>
</evidence>
<sequence length="396" mass="42979">MKFHQTTALFLSTVFSLLTSTVCQNDESAAVYISSLRTSSGNLTFALSVADPTVSQDMYFHISGPSSYSYIGIGTGTVMQDALIFVIYPNASGDGITLSPRIATGNKEPVLAPSLDVEVLPGSNTSNGLMTVNARCKNCLSWSSGALDLTDMAYPWNYALGPNTAQYVRIKSNSLSADLEMHVEYGLFTLDMTRATGGAGALPTSLTNPIGSNATRPRVLTSNYPTIIHAVLATLPLVLLLPTGVIFLRFFPGSVRWHWVSQTASSVISVLGIAVGIYLSTWFNKSKSFGSGHQIIGYIICAGILAQWFLGFWHHRLYKKIQRPTNYGFVHRNFGHLVFVFAIVNAGIGLSWSQAASPVIIGYSVAAGIVAIVHFSLVAWKRWERRKLDASEPKPE</sequence>
<dbReference type="InterPro" id="IPR015920">
    <property type="entry name" value="Cellobiose_DH-like_cyt"/>
</dbReference>
<evidence type="ECO:0000256" key="1">
    <source>
        <dbReference type="ARBA" id="ARBA00004370"/>
    </source>
</evidence>
<evidence type="ECO:0000256" key="7">
    <source>
        <dbReference type="SAM" id="Phobius"/>
    </source>
</evidence>
<dbReference type="Proteomes" id="UP000249363">
    <property type="component" value="Unassembled WGS sequence"/>
</dbReference>
<feature type="transmembrane region" description="Helical" evidence="7">
    <location>
        <begin position="360"/>
        <end position="380"/>
    </location>
</feature>
<comment type="caution">
    <text evidence="11">The sequence shown here is derived from an EMBL/GenBank/DDBJ whole genome shotgun (WGS) entry which is preliminary data.</text>
</comment>
<dbReference type="GO" id="GO:0016020">
    <property type="term" value="C:membrane"/>
    <property type="evidence" value="ECO:0007669"/>
    <property type="project" value="UniProtKB-SubCell"/>
</dbReference>
<keyword evidence="3 7" id="KW-0812">Transmembrane</keyword>
<name>A0A364KT27_TALAM</name>
<keyword evidence="5 7" id="KW-1133">Transmembrane helix</keyword>
<protein>
    <recommendedName>
        <fullName evidence="13">DOMON domain-containing protein</fullName>
    </recommendedName>
</protein>
<dbReference type="SMART" id="SM00664">
    <property type="entry name" value="DoH"/>
    <property type="match status" value="1"/>
</dbReference>
<gene>
    <name evidence="11" type="ORF">BHQ10_002714</name>
</gene>
<accession>A0A364KT27</accession>